<sequence length="136" mass="15370">MENIPKWGTPFPLFSERRTLMKAVFLAICISVSAFNAVASEYASDSYVIDQRDPKYQIAIEHLASAAQALRLAQDELKKAEASHPLPGLDLVRMLSQVRPVEETINVVLRPEKKRLRYQELTPDGQFFTTPPRLGD</sequence>
<accession>A4V6Q5</accession>
<protein>
    <submittedName>
        <fullName evidence="1">Uncharacterized protein</fullName>
    </submittedName>
</protein>
<organism evidence="1 2">
    <name type="scientific">Pseudomonas fluorescens (strain SBW25)</name>
    <dbReference type="NCBI Taxonomy" id="216595"/>
    <lineage>
        <taxon>Bacteria</taxon>
        <taxon>Pseudomonadati</taxon>
        <taxon>Pseudomonadota</taxon>
        <taxon>Gammaproteobacteria</taxon>
        <taxon>Pseudomonadales</taxon>
        <taxon>Pseudomonadaceae</taxon>
        <taxon>Pseudomonas</taxon>
    </lineage>
</organism>
<gene>
    <name evidence="1" type="ordered locus">pQBR0184</name>
</gene>
<dbReference type="AlphaFoldDB" id="A4V6Q5"/>
<proteinExistence type="predicted"/>
<dbReference type="Proteomes" id="UP000002332">
    <property type="component" value="Plasmid pQBR103"/>
</dbReference>
<evidence type="ECO:0000313" key="2">
    <source>
        <dbReference type="Proteomes" id="UP000002332"/>
    </source>
</evidence>
<name>A4V6Q5_PSEFS</name>
<dbReference type="EMBL" id="AM235768">
    <property type="protein sequence ID" value="CAM96216.1"/>
    <property type="molecule type" value="Genomic_DNA"/>
</dbReference>
<reference evidence="1 2" key="1">
    <citation type="journal article" date="2007" name="ISME J.">
        <title>Sequence-based analysis of pQBR103; a representative of a unique, transfer-proficient mega plasmid resident in the microbial community of sugar beet.</title>
        <authorList>
            <person name="Tett A."/>
            <person name="Spiers A.J."/>
            <person name="Crossman L.C."/>
            <person name="Ager D."/>
            <person name="Ciric L."/>
            <person name="Dow J.M."/>
            <person name="Fry J.C."/>
            <person name="Harris D."/>
            <person name="Lilley A."/>
            <person name="Oliver A."/>
            <person name="Parkhill J."/>
            <person name="Quail M.A."/>
            <person name="Rainey P.B."/>
            <person name="Saunders N.J."/>
            <person name="Seeger K."/>
            <person name="Snyder L.A.S."/>
            <person name="Squares R."/>
            <person name="Thomas C.M."/>
            <person name="Turner S.L."/>
            <person name="Zhang X.-X."/>
            <person name="Field D."/>
            <person name="Bailey M.J."/>
        </authorList>
    </citation>
    <scope>NUCLEOTIDE SEQUENCE [LARGE SCALE GENOMIC DNA]</scope>
    <source>
        <strain evidence="1 2">SBW25</strain>
    </source>
</reference>
<geneLocation type="plasmid" evidence="1 2">
    <name>pQBR103</name>
</geneLocation>
<evidence type="ECO:0000313" key="1">
    <source>
        <dbReference type="EMBL" id="CAM96216.1"/>
    </source>
</evidence>
<keyword evidence="1" id="KW-0614">Plasmid</keyword>